<dbReference type="Pfam" id="PF02563">
    <property type="entry name" value="Poly_export"/>
    <property type="match status" value="1"/>
</dbReference>
<evidence type="ECO:0000256" key="12">
    <source>
        <dbReference type="ARBA" id="ARBA00023139"/>
    </source>
</evidence>
<keyword evidence="15" id="KW-1133">Transmembrane helix</keyword>
<reference evidence="18" key="1">
    <citation type="submission" date="2020-10" db="EMBL/GenBank/DDBJ databases">
        <authorList>
            <person name="Gilroy R."/>
        </authorList>
    </citation>
    <scope>NUCLEOTIDE SEQUENCE</scope>
    <source>
        <strain evidence="18">ChiHecec2B26-709</strain>
    </source>
</reference>
<evidence type="ECO:0000256" key="6">
    <source>
        <dbReference type="ARBA" id="ARBA00022692"/>
    </source>
</evidence>
<dbReference type="PROSITE" id="PS51257">
    <property type="entry name" value="PROKAR_LIPOPROTEIN"/>
    <property type="match status" value="1"/>
</dbReference>
<name>A0A9D1KI30_9BACT</name>
<evidence type="ECO:0000256" key="14">
    <source>
        <dbReference type="ARBA" id="ARBA00023288"/>
    </source>
</evidence>
<dbReference type="Pfam" id="PF22461">
    <property type="entry name" value="SLBB_2"/>
    <property type="match status" value="1"/>
</dbReference>
<dbReference type="PANTHER" id="PTHR33619:SF3">
    <property type="entry name" value="POLYSACCHARIDE EXPORT PROTEIN GFCE-RELATED"/>
    <property type="match status" value="1"/>
</dbReference>
<evidence type="ECO:0000256" key="5">
    <source>
        <dbReference type="ARBA" id="ARBA00022597"/>
    </source>
</evidence>
<dbReference type="InterPro" id="IPR054765">
    <property type="entry name" value="SLBB_dom"/>
</dbReference>
<evidence type="ECO:0000256" key="11">
    <source>
        <dbReference type="ARBA" id="ARBA00023136"/>
    </source>
</evidence>
<evidence type="ECO:0000256" key="2">
    <source>
        <dbReference type="ARBA" id="ARBA00009450"/>
    </source>
</evidence>
<keyword evidence="7" id="KW-0732">Signal</keyword>
<dbReference type="Proteomes" id="UP000886881">
    <property type="component" value="Unassembled WGS sequence"/>
</dbReference>
<keyword evidence="3" id="KW-0813">Transport</keyword>
<accession>A0A9D1KI30</accession>
<evidence type="ECO:0000313" key="18">
    <source>
        <dbReference type="EMBL" id="HIT46854.1"/>
    </source>
</evidence>
<dbReference type="GO" id="GO:0015159">
    <property type="term" value="F:polysaccharide transmembrane transporter activity"/>
    <property type="evidence" value="ECO:0007669"/>
    <property type="project" value="InterPro"/>
</dbReference>
<evidence type="ECO:0000259" key="17">
    <source>
        <dbReference type="Pfam" id="PF22461"/>
    </source>
</evidence>
<evidence type="ECO:0000256" key="4">
    <source>
        <dbReference type="ARBA" id="ARBA00022452"/>
    </source>
</evidence>
<keyword evidence="10" id="KW-0626">Porin</keyword>
<keyword evidence="6 15" id="KW-0812">Transmembrane</keyword>
<keyword evidence="8" id="KW-0625">Polysaccharide transport</keyword>
<dbReference type="Gene3D" id="3.10.560.10">
    <property type="entry name" value="Outer membrane lipoprotein wza domain like"/>
    <property type="match status" value="1"/>
</dbReference>
<evidence type="ECO:0000256" key="7">
    <source>
        <dbReference type="ARBA" id="ARBA00022729"/>
    </source>
</evidence>
<evidence type="ECO:0000259" key="16">
    <source>
        <dbReference type="Pfam" id="PF02563"/>
    </source>
</evidence>
<proteinExistence type="inferred from homology"/>
<dbReference type="GO" id="GO:0006811">
    <property type="term" value="P:monoatomic ion transport"/>
    <property type="evidence" value="ECO:0007669"/>
    <property type="project" value="UniProtKB-KW"/>
</dbReference>
<keyword evidence="11 15" id="KW-0472">Membrane</keyword>
<organism evidence="18 19">
    <name type="scientific">Candidatus Cryptobacteroides merdipullorum</name>
    <dbReference type="NCBI Taxonomy" id="2840771"/>
    <lineage>
        <taxon>Bacteria</taxon>
        <taxon>Pseudomonadati</taxon>
        <taxon>Bacteroidota</taxon>
        <taxon>Bacteroidia</taxon>
        <taxon>Bacteroidales</taxon>
        <taxon>Candidatus Cryptobacteroides</taxon>
    </lineage>
</organism>
<keyword evidence="4" id="KW-1134">Transmembrane beta strand</keyword>
<keyword evidence="12" id="KW-0564">Palmitate</keyword>
<feature type="domain" description="SLBB" evidence="17">
    <location>
        <begin position="158"/>
        <end position="237"/>
    </location>
</feature>
<dbReference type="InterPro" id="IPR049712">
    <property type="entry name" value="Poly_export"/>
</dbReference>
<dbReference type="GO" id="GO:0009279">
    <property type="term" value="C:cell outer membrane"/>
    <property type="evidence" value="ECO:0007669"/>
    <property type="project" value="UniProtKB-SubCell"/>
</dbReference>
<feature type="domain" description="Polysaccharide export protein N-terminal" evidence="16">
    <location>
        <begin position="46"/>
        <end position="152"/>
    </location>
</feature>
<gene>
    <name evidence="18" type="ORF">IAC35_03240</name>
</gene>
<evidence type="ECO:0000256" key="13">
    <source>
        <dbReference type="ARBA" id="ARBA00023237"/>
    </source>
</evidence>
<sequence>MKRHTIMKPWLPLLGAAAILSSCGTPKEVVYFQDLQGGDQELATVQAKEITLRPDDKISIIVNSRDPQLTDLFNLPYVSRYLGQTLRSGVVNSSYSQSQGISGYTVDASGYIDFPVLGKVYVRGMTREQVAQHIKDELVSRDLVKDPVVTVEFMNLSFAVMGEVKTPGRYAIDRDRVTILDALSMAGDLTIYGERTNVMVQRQKGDDVEVYTIDLTSGQDVFSSPAFYLQQNDLVYVTPNDVKVRESTVNGNNIRSTSFWISIGSVLTSVAVLITNIIL</sequence>
<dbReference type="InterPro" id="IPR003715">
    <property type="entry name" value="Poly_export_N"/>
</dbReference>
<reference evidence="18" key="2">
    <citation type="journal article" date="2021" name="PeerJ">
        <title>Extensive microbial diversity within the chicken gut microbiome revealed by metagenomics and culture.</title>
        <authorList>
            <person name="Gilroy R."/>
            <person name="Ravi A."/>
            <person name="Getino M."/>
            <person name="Pursley I."/>
            <person name="Horton D.L."/>
            <person name="Alikhan N.F."/>
            <person name="Baker D."/>
            <person name="Gharbi K."/>
            <person name="Hall N."/>
            <person name="Watson M."/>
            <person name="Adriaenssens E.M."/>
            <person name="Foster-Nyarko E."/>
            <person name="Jarju S."/>
            <person name="Secka A."/>
            <person name="Antonio M."/>
            <person name="Oren A."/>
            <person name="Chaudhuri R.R."/>
            <person name="La Ragione R."/>
            <person name="Hildebrand F."/>
            <person name="Pallen M.J."/>
        </authorList>
    </citation>
    <scope>NUCLEOTIDE SEQUENCE</scope>
    <source>
        <strain evidence="18">ChiHecec2B26-709</strain>
    </source>
</reference>
<evidence type="ECO:0000313" key="19">
    <source>
        <dbReference type="Proteomes" id="UP000886881"/>
    </source>
</evidence>
<evidence type="ECO:0000256" key="15">
    <source>
        <dbReference type="SAM" id="Phobius"/>
    </source>
</evidence>
<comment type="similarity">
    <text evidence="2">Belongs to the BexD/CtrA/VexA family.</text>
</comment>
<evidence type="ECO:0000256" key="8">
    <source>
        <dbReference type="ARBA" id="ARBA00023047"/>
    </source>
</evidence>
<comment type="subcellular location">
    <subcellularLocation>
        <location evidence="1">Cell outer membrane</location>
        <topology evidence="1">Multi-pass membrane protein</topology>
    </subcellularLocation>
</comment>
<dbReference type="GO" id="GO:0046930">
    <property type="term" value="C:pore complex"/>
    <property type="evidence" value="ECO:0007669"/>
    <property type="project" value="UniProtKB-KW"/>
</dbReference>
<keyword evidence="13" id="KW-0998">Cell outer membrane</keyword>
<dbReference type="EMBL" id="DVLC01000062">
    <property type="protein sequence ID" value="HIT46854.1"/>
    <property type="molecule type" value="Genomic_DNA"/>
</dbReference>
<keyword evidence="5" id="KW-0762">Sugar transport</keyword>
<keyword evidence="14" id="KW-0449">Lipoprotein</keyword>
<protein>
    <submittedName>
        <fullName evidence="18">Polysaccharide biosynthesis/export family protein</fullName>
    </submittedName>
</protein>
<evidence type="ECO:0000256" key="10">
    <source>
        <dbReference type="ARBA" id="ARBA00023114"/>
    </source>
</evidence>
<dbReference type="AlphaFoldDB" id="A0A9D1KI30"/>
<comment type="caution">
    <text evidence="18">The sequence shown here is derived from an EMBL/GenBank/DDBJ whole genome shotgun (WGS) entry which is preliminary data.</text>
</comment>
<keyword evidence="9" id="KW-0406">Ion transport</keyword>
<feature type="transmembrane region" description="Helical" evidence="15">
    <location>
        <begin position="259"/>
        <end position="278"/>
    </location>
</feature>
<dbReference type="GO" id="GO:0015288">
    <property type="term" value="F:porin activity"/>
    <property type="evidence" value="ECO:0007669"/>
    <property type="project" value="UniProtKB-KW"/>
</dbReference>
<evidence type="ECO:0000256" key="9">
    <source>
        <dbReference type="ARBA" id="ARBA00023065"/>
    </source>
</evidence>
<evidence type="ECO:0000256" key="3">
    <source>
        <dbReference type="ARBA" id="ARBA00022448"/>
    </source>
</evidence>
<dbReference type="PANTHER" id="PTHR33619">
    <property type="entry name" value="POLYSACCHARIDE EXPORT PROTEIN GFCE-RELATED"/>
    <property type="match status" value="1"/>
</dbReference>
<evidence type="ECO:0000256" key="1">
    <source>
        <dbReference type="ARBA" id="ARBA00004571"/>
    </source>
</evidence>